<dbReference type="EMBL" id="SZOD01001276">
    <property type="protein sequence ID" value="TKI78801.1"/>
    <property type="molecule type" value="Genomic_DNA"/>
</dbReference>
<reference evidence="9 10" key="1">
    <citation type="journal article" date="2019" name="Environ. Microbiol.">
        <title>An active ?-lactamase is a part of an orchestrated cell wall stress resistance network of Bacillus subtilis and related rhizosphere species.</title>
        <authorList>
            <person name="Bucher T."/>
            <person name="Keren-Paz A."/>
            <person name="Hausser J."/>
            <person name="Olender T."/>
            <person name="Cytryn E."/>
            <person name="Kolodkin-Gal I."/>
        </authorList>
    </citation>
    <scope>NUCLEOTIDE SEQUENCE [LARGE SCALE GENOMIC DNA]</scope>
    <source>
        <strain evidence="9 10">I186</strain>
    </source>
</reference>
<dbReference type="Gene3D" id="1.20.190.10">
    <property type="entry name" value="Pesticidal crystal protein, N-terminal domain"/>
    <property type="match status" value="1"/>
</dbReference>
<keyword evidence="3" id="KW-0749">Sporulation</keyword>
<dbReference type="GO" id="GO:0005102">
    <property type="term" value="F:signaling receptor binding"/>
    <property type="evidence" value="ECO:0007669"/>
    <property type="project" value="InterPro"/>
</dbReference>
<evidence type="ECO:0000256" key="1">
    <source>
        <dbReference type="ARBA" id="ARBA00007819"/>
    </source>
</evidence>
<evidence type="ECO:0000256" key="3">
    <source>
        <dbReference type="ARBA" id="ARBA00022969"/>
    </source>
</evidence>
<dbReference type="SUPFAM" id="SSF49785">
    <property type="entry name" value="Galactose-binding domain-like"/>
    <property type="match status" value="1"/>
</dbReference>
<name>A0A4U2ZWY7_BACMY</name>
<feature type="domain" description="Pesticidal crystal protein" evidence="6">
    <location>
        <begin position="332"/>
        <end position="538"/>
    </location>
</feature>
<keyword evidence="2" id="KW-0800">Toxin</keyword>
<dbReference type="Gene3D" id="2.60.120.260">
    <property type="entry name" value="Galactose-binding domain-like"/>
    <property type="match status" value="1"/>
</dbReference>
<dbReference type="Proteomes" id="UP000305524">
    <property type="component" value="Unassembled WGS sequence"/>
</dbReference>
<dbReference type="SUPFAM" id="SSF56849">
    <property type="entry name" value="delta-Endotoxin (insectocide), N-terminal domain"/>
    <property type="match status" value="1"/>
</dbReference>
<dbReference type="Pfam" id="PF03944">
    <property type="entry name" value="Endotoxin_C"/>
    <property type="match status" value="1"/>
</dbReference>
<comment type="caution">
    <text evidence="9">The sequence shown here is derived from an EMBL/GenBank/DDBJ whole genome shotgun (WGS) entry which is preliminary data.</text>
</comment>
<dbReference type="InterPro" id="IPR008979">
    <property type="entry name" value="Galactose-bd-like_sf"/>
</dbReference>
<dbReference type="GO" id="GO:0030435">
    <property type="term" value="P:sporulation resulting in formation of a cellular spore"/>
    <property type="evidence" value="ECO:0007669"/>
    <property type="project" value="UniProtKB-KW"/>
</dbReference>
<dbReference type="GO" id="GO:0090729">
    <property type="term" value="F:toxin activity"/>
    <property type="evidence" value="ECO:0007669"/>
    <property type="project" value="UniProtKB-KW"/>
</dbReference>
<organism evidence="9 10">
    <name type="scientific">Bacillus mycoides</name>
    <dbReference type="NCBI Taxonomy" id="1405"/>
    <lineage>
        <taxon>Bacteria</taxon>
        <taxon>Bacillati</taxon>
        <taxon>Bacillota</taxon>
        <taxon>Bacilli</taxon>
        <taxon>Bacillales</taxon>
        <taxon>Bacillaceae</taxon>
        <taxon>Bacillus</taxon>
        <taxon>Bacillus cereus group</taxon>
    </lineage>
</organism>
<evidence type="ECO:0000256" key="5">
    <source>
        <dbReference type="ARBA" id="ARBA00029653"/>
    </source>
</evidence>
<accession>A0A4U2ZWY7</accession>
<sequence>MKSVICMFRVLYIRNFEHTEGIKMNTYQYKNEYEILDALPNYSNTVNTYSRYPLANNSQASLQNTNYKDWLNMCPNNNILCTPRDIDINSVSATIGAVGAILSLIPGPGEAIGFVLATFTSLIPYLWPSDTKTIWGDFTKQGLQLFRPELGRDAIEIIGNNVQSGYNTLKDMMQNFETRFATWKIHRTRANATLVISAFDNVSDQILRLKNDFLINPENKPAFLNLYAQTANFDLILYQRGAVYGDDWVKDINNRSIFSSGSAAYYECLKLKIVEYTNNCAETYRNSLNILKNKSNISWDTYNKYRREVTLGALDLVALFPNYDICIYPIQTKTELTRKIYMPSFYLQALGQSGNLESLENQLTHPPSLFTWLNELNLYTISENFNPALRVSSLSGLQAKYRYTQNPTILPNPAQGITNGTPIPIGLNNLFIYKLSMSQYHDPNDCYPIAGISDMTFYKSDYNGNASTTQTYRAGRNSNNVIDTFMNGPQNASSSNNISIKQTNHILSDIKMNYSRIGGIYPSYTFGYSFAWTHTSVDPDNLIVPNRITQIPAVKADSLTSPARVIAGPGHTGGDLVALLNDGTQAGRMQIRCKTGNFTGASRRYGLRMRYAANNEFTVNLSYSLQGGNPSGTSFVTERTFSRTNNIIPTDLNYRELKYKEYYQIIAMTLPANTVITISIQQANGFLNNQLIIDRIEFYPTDQGIVACELDQNAISCKI</sequence>
<dbReference type="AlphaFoldDB" id="A0A4U2ZWY7"/>
<evidence type="ECO:0000259" key="8">
    <source>
        <dbReference type="Pfam" id="PF03945"/>
    </source>
</evidence>
<dbReference type="SUPFAM" id="SSF51096">
    <property type="entry name" value="delta-Endotoxin (insectocide), middle domain"/>
    <property type="match status" value="1"/>
</dbReference>
<evidence type="ECO:0000256" key="4">
    <source>
        <dbReference type="ARBA" id="ARBA00023026"/>
    </source>
</evidence>
<protein>
    <recommendedName>
        <fullName evidence="5">Crystaline entomocidal protoxin</fullName>
    </recommendedName>
</protein>
<dbReference type="InterPro" id="IPR036716">
    <property type="entry name" value="Pest_crys_N_sf"/>
</dbReference>
<dbReference type="InterPro" id="IPR001178">
    <property type="entry name" value="Pest_cryst_dom_II"/>
</dbReference>
<evidence type="ECO:0000313" key="10">
    <source>
        <dbReference type="Proteomes" id="UP000305524"/>
    </source>
</evidence>
<dbReference type="InterPro" id="IPR036399">
    <property type="entry name" value="Pest_cryst_cen_dom_sf"/>
</dbReference>
<dbReference type="Gene3D" id="2.100.10.10">
    <property type="entry name" value="Pesticidal crystal protein, central domain"/>
    <property type="match status" value="1"/>
</dbReference>
<dbReference type="Pfam" id="PF00555">
    <property type="entry name" value="Endotoxin_M"/>
    <property type="match status" value="1"/>
</dbReference>
<gene>
    <name evidence="9" type="ORF">FC701_33560</name>
</gene>
<evidence type="ECO:0000256" key="2">
    <source>
        <dbReference type="ARBA" id="ARBA00022656"/>
    </source>
</evidence>
<evidence type="ECO:0000313" key="9">
    <source>
        <dbReference type="EMBL" id="TKI78801.1"/>
    </source>
</evidence>
<proteinExistence type="inferred from homology"/>
<evidence type="ECO:0000259" key="7">
    <source>
        <dbReference type="Pfam" id="PF03944"/>
    </source>
</evidence>
<dbReference type="CDD" id="cd04085">
    <property type="entry name" value="delta_endotoxin_C"/>
    <property type="match status" value="1"/>
</dbReference>
<dbReference type="GO" id="GO:0001907">
    <property type="term" value="P:symbiont-mediated killing of host cell"/>
    <property type="evidence" value="ECO:0007669"/>
    <property type="project" value="InterPro"/>
</dbReference>
<comment type="similarity">
    <text evidence="1">Belongs to the delta endotoxin family.</text>
</comment>
<dbReference type="InterPro" id="IPR005638">
    <property type="entry name" value="Pest_crys_dom-III"/>
</dbReference>
<keyword evidence="4" id="KW-0843">Virulence</keyword>
<feature type="domain" description="Pesticidal crystal protein" evidence="8">
    <location>
        <begin position="100"/>
        <end position="324"/>
    </location>
</feature>
<dbReference type="Pfam" id="PF03945">
    <property type="entry name" value="Endotoxin_N"/>
    <property type="match status" value="1"/>
</dbReference>
<feature type="domain" description="Pesticidal crystal protein" evidence="7">
    <location>
        <begin position="548"/>
        <end position="702"/>
    </location>
</feature>
<dbReference type="InterPro" id="IPR005639">
    <property type="entry name" value="Pest_crys_dom_I"/>
</dbReference>
<evidence type="ECO:0000259" key="6">
    <source>
        <dbReference type="Pfam" id="PF00555"/>
    </source>
</evidence>